<dbReference type="Pfam" id="PF12799">
    <property type="entry name" value="LRR_4"/>
    <property type="match status" value="1"/>
</dbReference>
<reference evidence="4 5" key="1">
    <citation type="submission" date="2024-03" db="EMBL/GenBank/DDBJ databases">
        <title>Adaptation during the transition from Ophiocordyceps entomopathogen to insect associate is accompanied by gene loss and intensified selection.</title>
        <authorList>
            <person name="Ward C.M."/>
            <person name="Onetto C.A."/>
            <person name="Borneman A.R."/>
        </authorList>
    </citation>
    <scope>NUCLEOTIDE SEQUENCE [LARGE SCALE GENOMIC DNA]</scope>
    <source>
        <strain evidence="4">AWRI1</strain>
        <tissue evidence="4">Single Adult Female</tissue>
    </source>
</reference>
<evidence type="ECO:0000256" key="1">
    <source>
        <dbReference type="ARBA" id="ARBA00022614"/>
    </source>
</evidence>
<feature type="compositionally biased region" description="Basic and acidic residues" evidence="3">
    <location>
        <begin position="1"/>
        <end position="11"/>
    </location>
</feature>
<evidence type="ECO:0000256" key="2">
    <source>
        <dbReference type="ARBA" id="ARBA00022737"/>
    </source>
</evidence>
<dbReference type="SMART" id="SM00369">
    <property type="entry name" value="LRR_TYP"/>
    <property type="match status" value="2"/>
</dbReference>
<sequence>MSRSNEDKYDNNRNSGPNNRRQYRLLSSEEILAGKKSYWSELEITGVVRNLSPELWKLTHLTSLFLNDNSLSRLPADLSKLVNLTVLDVSCNKLRSLPQELGELIYLR</sequence>
<dbReference type="GO" id="GO:0005737">
    <property type="term" value="C:cytoplasm"/>
    <property type="evidence" value="ECO:0007669"/>
    <property type="project" value="TreeGrafter"/>
</dbReference>
<dbReference type="SUPFAM" id="SSF52058">
    <property type="entry name" value="L domain-like"/>
    <property type="match status" value="1"/>
</dbReference>
<organism evidence="4 5">
    <name type="scientific">Parthenolecanium corni</name>
    <dbReference type="NCBI Taxonomy" id="536013"/>
    <lineage>
        <taxon>Eukaryota</taxon>
        <taxon>Metazoa</taxon>
        <taxon>Ecdysozoa</taxon>
        <taxon>Arthropoda</taxon>
        <taxon>Hexapoda</taxon>
        <taxon>Insecta</taxon>
        <taxon>Pterygota</taxon>
        <taxon>Neoptera</taxon>
        <taxon>Paraneoptera</taxon>
        <taxon>Hemiptera</taxon>
        <taxon>Sternorrhyncha</taxon>
        <taxon>Coccoidea</taxon>
        <taxon>Coccidae</taxon>
        <taxon>Parthenolecanium</taxon>
    </lineage>
</organism>
<protein>
    <submittedName>
        <fullName evidence="4">Uncharacterized protein</fullName>
    </submittedName>
</protein>
<dbReference type="InterPro" id="IPR050216">
    <property type="entry name" value="LRR_domain-containing"/>
</dbReference>
<gene>
    <name evidence="4" type="ORF">V9T40_003663</name>
</gene>
<dbReference type="PANTHER" id="PTHR48051:SF1">
    <property type="entry name" value="RAS SUPPRESSOR PROTEIN 1"/>
    <property type="match status" value="1"/>
</dbReference>
<keyword evidence="1" id="KW-0433">Leucine-rich repeat</keyword>
<comment type="caution">
    <text evidence="4">The sequence shown here is derived from an EMBL/GenBank/DDBJ whole genome shotgun (WGS) entry which is preliminary data.</text>
</comment>
<dbReference type="InterPro" id="IPR025875">
    <property type="entry name" value="Leu-rich_rpt_4"/>
</dbReference>
<dbReference type="Gene3D" id="3.80.10.10">
    <property type="entry name" value="Ribonuclease Inhibitor"/>
    <property type="match status" value="1"/>
</dbReference>
<evidence type="ECO:0000313" key="5">
    <source>
        <dbReference type="Proteomes" id="UP001367676"/>
    </source>
</evidence>
<feature type="region of interest" description="Disordered" evidence="3">
    <location>
        <begin position="1"/>
        <end position="20"/>
    </location>
</feature>
<dbReference type="InterPro" id="IPR001611">
    <property type="entry name" value="Leu-rich_rpt"/>
</dbReference>
<proteinExistence type="predicted"/>
<dbReference type="EMBL" id="JBBCAQ010000006">
    <property type="protein sequence ID" value="KAK7603664.1"/>
    <property type="molecule type" value="Genomic_DNA"/>
</dbReference>
<keyword evidence="5" id="KW-1185">Reference proteome</keyword>
<dbReference type="PANTHER" id="PTHR48051">
    <property type="match status" value="1"/>
</dbReference>
<dbReference type="InterPro" id="IPR003591">
    <property type="entry name" value="Leu-rich_rpt_typical-subtyp"/>
</dbReference>
<evidence type="ECO:0000256" key="3">
    <source>
        <dbReference type="SAM" id="MobiDB-lite"/>
    </source>
</evidence>
<dbReference type="Proteomes" id="UP001367676">
    <property type="component" value="Unassembled WGS sequence"/>
</dbReference>
<dbReference type="PROSITE" id="PS51450">
    <property type="entry name" value="LRR"/>
    <property type="match status" value="2"/>
</dbReference>
<evidence type="ECO:0000313" key="4">
    <source>
        <dbReference type="EMBL" id="KAK7603664.1"/>
    </source>
</evidence>
<dbReference type="InterPro" id="IPR032675">
    <property type="entry name" value="LRR_dom_sf"/>
</dbReference>
<dbReference type="AlphaFoldDB" id="A0AAN9Y9X6"/>
<accession>A0AAN9Y9X6</accession>
<keyword evidence="2" id="KW-0677">Repeat</keyword>
<name>A0AAN9Y9X6_9HEMI</name>